<keyword evidence="5" id="KW-0808">Transferase</keyword>
<dbReference type="Pfam" id="PF00072">
    <property type="entry name" value="Response_reg"/>
    <property type="match status" value="1"/>
</dbReference>
<evidence type="ECO:0000256" key="6">
    <source>
        <dbReference type="ARBA" id="ARBA00022777"/>
    </source>
</evidence>
<dbReference type="InterPro" id="IPR005467">
    <property type="entry name" value="His_kinase_dom"/>
</dbReference>
<evidence type="ECO:0000259" key="10">
    <source>
        <dbReference type="PROSITE" id="PS50109"/>
    </source>
</evidence>
<dbReference type="InterPro" id="IPR004358">
    <property type="entry name" value="Sig_transdc_His_kin-like_C"/>
</dbReference>
<feature type="domain" description="HAMP" evidence="12">
    <location>
        <begin position="178"/>
        <end position="230"/>
    </location>
</feature>
<keyword evidence="14" id="KW-1185">Reference proteome</keyword>
<dbReference type="SUPFAM" id="SSF47384">
    <property type="entry name" value="Homodimeric domain of signal transducing histidine kinase"/>
    <property type="match status" value="1"/>
</dbReference>
<dbReference type="SUPFAM" id="SSF158472">
    <property type="entry name" value="HAMP domain-like"/>
    <property type="match status" value="1"/>
</dbReference>
<keyword evidence="4 8" id="KW-0597">Phosphoprotein</keyword>
<dbReference type="RefSeq" id="WP_254576829.1">
    <property type="nucleotide sequence ID" value="NZ_CP100595.1"/>
</dbReference>
<dbReference type="CDD" id="cd17546">
    <property type="entry name" value="REC_hyHK_CKI1_RcsC-like"/>
    <property type="match status" value="1"/>
</dbReference>
<dbReference type="Pfam" id="PF02518">
    <property type="entry name" value="HATPase_c"/>
    <property type="match status" value="1"/>
</dbReference>
<evidence type="ECO:0000256" key="1">
    <source>
        <dbReference type="ARBA" id="ARBA00000085"/>
    </source>
</evidence>
<dbReference type="SMART" id="SM00387">
    <property type="entry name" value="HATPase_c"/>
    <property type="match status" value="1"/>
</dbReference>
<evidence type="ECO:0000259" key="12">
    <source>
        <dbReference type="PROSITE" id="PS50885"/>
    </source>
</evidence>
<comment type="catalytic activity">
    <reaction evidence="1">
        <text>ATP + protein L-histidine = ADP + protein N-phospho-L-histidine.</text>
        <dbReference type="EC" id="2.7.13.3"/>
    </reaction>
</comment>
<dbReference type="PROSITE" id="PS50110">
    <property type="entry name" value="RESPONSE_REGULATORY"/>
    <property type="match status" value="1"/>
</dbReference>
<keyword evidence="9" id="KW-0812">Transmembrane</keyword>
<keyword evidence="7" id="KW-0902">Two-component regulatory system</keyword>
<dbReference type="CDD" id="cd16922">
    <property type="entry name" value="HATPase_EvgS-ArcB-TorS-like"/>
    <property type="match status" value="1"/>
</dbReference>
<dbReference type="PRINTS" id="PR00344">
    <property type="entry name" value="BCTRLSENSOR"/>
</dbReference>
<dbReference type="InterPro" id="IPR001789">
    <property type="entry name" value="Sig_transdc_resp-reg_receiver"/>
</dbReference>
<accession>A0ABY5E7E1</accession>
<evidence type="ECO:0000256" key="3">
    <source>
        <dbReference type="ARBA" id="ARBA00012438"/>
    </source>
</evidence>
<dbReference type="SMART" id="SM00448">
    <property type="entry name" value="REC"/>
    <property type="match status" value="1"/>
</dbReference>
<dbReference type="InterPro" id="IPR036890">
    <property type="entry name" value="HATPase_C_sf"/>
</dbReference>
<keyword evidence="9" id="KW-1133">Transmembrane helix</keyword>
<evidence type="ECO:0000256" key="2">
    <source>
        <dbReference type="ARBA" id="ARBA00004370"/>
    </source>
</evidence>
<evidence type="ECO:0000256" key="7">
    <source>
        <dbReference type="ARBA" id="ARBA00023012"/>
    </source>
</evidence>
<dbReference type="Gene3D" id="1.10.287.130">
    <property type="match status" value="1"/>
</dbReference>
<dbReference type="InterPro" id="IPR011006">
    <property type="entry name" value="CheY-like_superfamily"/>
</dbReference>
<dbReference type="Gene3D" id="3.30.565.10">
    <property type="entry name" value="Histidine kinase-like ATPase, C-terminal domain"/>
    <property type="match status" value="1"/>
</dbReference>
<feature type="transmembrane region" description="Helical" evidence="9">
    <location>
        <begin position="7"/>
        <end position="30"/>
    </location>
</feature>
<keyword evidence="9" id="KW-0472">Membrane</keyword>
<dbReference type="SMART" id="SM00388">
    <property type="entry name" value="HisKA"/>
    <property type="match status" value="1"/>
</dbReference>
<dbReference type="SUPFAM" id="SSF52172">
    <property type="entry name" value="CheY-like"/>
    <property type="match status" value="1"/>
</dbReference>
<organism evidence="13 14">
    <name type="scientific">Arcobacter roscoffensis</name>
    <dbReference type="NCBI Taxonomy" id="2961520"/>
    <lineage>
        <taxon>Bacteria</taxon>
        <taxon>Pseudomonadati</taxon>
        <taxon>Campylobacterota</taxon>
        <taxon>Epsilonproteobacteria</taxon>
        <taxon>Campylobacterales</taxon>
        <taxon>Arcobacteraceae</taxon>
        <taxon>Arcobacter</taxon>
    </lineage>
</organism>
<evidence type="ECO:0000259" key="11">
    <source>
        <dbReference type="PROSITE" id="PS50110"/>
    </source>
</evidence>
<feature type="domain" description="Histidine kinase" evidence="10">
    <location>
        <begin position="245"/>
        <end position="467"/>
    </location>
</feature>
<evidence type="ECO:0000256" key="5">
    <source>
        <dbReference type="ARBA" id="ARBA00022679"/>
    </source>
</evidence>
<dbReference type="InterPro" id="IPR003594">
    <property type="entry name" value="HATPase_dom"/>
</dbReference>
<dbReference type="Pfam" id="PF00672">
    <property type="entry name" value="HAMP"/>
    <property type="match status" value="1"/>
</dbReference>
<evidence type="ECO:0000256" key="9">
    <source>
        <dbReference type="SAM" id="Phobius"/>
    </source>
</evidence>
<dbReference type="SUPFAM" id="SSF55874">
    <property type="entry name" value="ATPase domain of HSP90 chaperone/DNA topoisomerase II/histidine kinase"/>
    <property type="match status" value="1"/>
</dbReference>
<name>A0ABY5E7E1_9BACT</name>
<sequence length="606" mass="69422">MSFKYRFILSFVLLEVFFIILIVSVNFVAISSSSKTLTEEKISSNEKFLKELLSVPIAIYDLATLDNLVQKTYEIDYINSIVVLDAQDKLISKKYDFKYEKINEFLNKKTNRSLNYEDNSFESRYIKLHQDDLYLGSIYLVFDNTANTNFIEENKEKTILIVLIEILISTLLSYLIGSRLTKMLTNLSSVAKDIGKEKAVSIPYQNNKDEIGILSKSLNKMKENLQKRNNELIKANKTKDTFLANMSHEIRTPLNAIIGFSNILKDANLQEEQKKQANIISKSANSLLHIINEILDFSKIESGKLEFHSQSNNLYELCDEVQTLFKAQASKKNITINFDYNKNIPEYLIFDNTRLQQVISNLISNAIKFSKEASNVYLNVNLIKQDNDYAKINISIKDTGIGIKKEKQKEIFKPFSQADQSISKEYGGTGLGLAIISRILEHMNSNIKLESVENEGSTFSFDLKLKVAEEKTKKIEEKINPIKTKNKKVLIAEDNEINQELMKAIFEELKLQVDFANNGLEAIELFNENSYNLIFMDINMPLCGGVEACEKIRKFDKSIPIIALTANAIKGDKEKFLKAGMNEHLTKPINFNKLKEVLKKYLNHKR</sequence>
<dbReference type="PROSITE" id="PS50109">
    <property type="entry name" value="HIS_KIN"/>
    <property type="match status" value="1"/>
</dbReference>
<evidence type="ECO:0000313" key="13">
    <source>
        <dbReference type="EMBL" id="UTJ06650.1"/>
    </source>
</evidence>
<feature type="modified residue" description="4-aspartylphosphate" evidence="8">
    <location>
        <position position="537"/>
    </location>
</feature>
<dbReference type="Pfam" id="PF00512">
    <property type="entry name" value="HisKA"/>
    <property type="match status" value="1"/>
</dbReference>
<feature type="domain" description="Response regulatory" evidence="11">
    <location>
        <begin position="488"/>
        <end position="602"/>
    </location>
</feature>
<evidence type="ECO:0000256" key="4">
    <source>
        <dbReference type="ARBA" id="ARBA00022553"/>
    </source>
</evidence>
<dbReference type="PROSITE" id="PS50885">
    <property type="entry name" value="HAMP"/>
    <property type="match status" value="1"/>
</dbReference>
<dbReference type="CDD" id="cd06225">
    <property type="entry name" value="HAMP"/>
    <property type="match status" value="1"/>
</dbReference>
<dbReference type="SMART" id="SM00304">
    <property type="entry name" value="HAMP"/>
    <property type="match status" value="1"/>
</dbReference>
<evidence type="ECO:0000256" key="8">
    <source>
        <dbReference type="PROSITE-ProRule" id="PRU00169"/>
    </source>
</evidence>
<protein>
    <recommendedName>
        <fullName evidence="3">histidine kinase</fullName>
        <ecNumber evidence="3">2.7.13.3</ecNumber>
    </recommendedName>
</protein>
<dbReference type="CDD" id="cd00082">
    <property type="entry name" value="HisKA"/>
    <property type="match status" value="1"/>
</dbReference>
<dbReference type="PANTHER" id="PTHR45339:SF1">
    <property type="entry name" value="HYBRID SIGNAL TRANSDUCTION HISTIDINE KINASE J"/>
    <property type="match status" value="1"/>
</dbReference>
<dbReference type="Gene3D" id="3.40.50.2300">
    <property type="match status" value="1"/>
</dbReference>
<dbReference type="Gene3D" id="6.10.340.10">
    <property type="match status" value="1"/>
</dbReference>
<keyword evidence="6" id="KW-0418">Kinase</keyword>
<dbReference type="PANTHER" id="PTHR45339">
    <property type="entry name" value="HYBRID SIGNAL TRANSDUCTION HISTIDINE KINASE J"/>
    <property type="match status" value="1"/>
</dbReference>
<dbReference type="Proteomes" id="UP001060012">
    <property type="component" value="Chromosome"/>
</dbReference>
<evidence type="ECO:0000313" key="14">
    <source>
        <dbReference type="Proteomes" id="UP001060012"/>
    </source>
</evidence>
<reference evidence="13" key="1">
    <citation type="submission" date="2022-07" db="EMBL/GenBank/DDBJ databases">
        <title>Arcobacter roscoffensis sp. nov., a marine bacterium isolated from coastal seawater collected from Roscoff, France.</title>
        <authorList>
            <person name="Pascual J."/>
            <person name="Lepeaux C."/>
            <person name="Methner A."/>
            <person name="Overmann J."/>
        </authorList>
    </citation>
    <scope>NUCLEOTIDE SEQUENCE</scope>
    <source>
        <strain evidence="13">ARW1-2F2</strain>
    </source>
</reference>
<comment type="subcellular location">
    <subcellularLocation>
        <location evidence="2">Membrane</location>
    </subcellularLocation>
</comment>
<proteinExistence type="predicted"/>
<dbReference type="EC" id="2.7.13.3" evidence="3"/>
<dbReference type="InterPro" id="IPR003660">
    <property type="entry name" value="HAMP_dom"/>
</dbReference>
<dbReference type="InterPro" id="IPR036097">
    <property type="entry name" value="HisK_dim/P_sf"/>
</dbReference>
<gene>
    <name evidence="13" type="ORF">NJU99_00745</name>
</gene>
<dbReference type="InterPro" id="IPR003661">
    <property type="entry name" value="HisK_dim/P_dom"/>
</dbReference>
<dbReference type="EMBL" id="CP100595">
    <property type="protein sequence ID" value="UTJ06650.1"/>
    <property type="molecule type" value="Genomic_DNA"/>
</dbReference>